<sequence length="40" mass="4576">MPYINPQIFPSLTRGDADGFFVRLVIFGDQVSGFMILREK</sequence>
<keyword evidence="2" id="KW-1185">Reference proteome</keyword>
<evidence type="ECO:0000313" key="1">
    <source>
        <dbReference type="EMBL" id="GAD25278.1"/>
    </source>
</evidence>
<proteinExistence type="predicted"/>
<dbReference type="EMBL" id="BASM01000002">
    <property type="protein sequence ID" value="GAD25278.1"/>
    <property type="molecule type" value="Genomic_DNA"/>
</dbReference>
<name>A0ABQ0IUV5_GLUTH</name>
<dbReference type="Proteomes" id="UP000018209">
    <property type="component" value="Unassembled WGS sequence"/>
</dbReference>
<evidence type="ECO:0000313" key="2">
    <source>
        <dbReference type="Proteomes" id="UP000018209"/>
    </source>
</evidence>
<reference evidence="1 2" key="1">
    <citation type="submission" date="2013-08" db="EMBL/GenBank/DDBJ databases">
        <title>Gluconobacter thailandicus NBRC 3257 whole genome sequence.</title>
        <authorList>
            <person name="Matsutani M."/>
            <person name="Yakushi T."/>
            <person name="Matsushita K."/>
        </authorList>
    </citation>
    <scope>NUCLEOTIDE SEQUENCE [LARGE SCALE GENOMIC DNA]</scope>
    <source>
        <strain evidence="1 2">NBRC 3257</strain>
    </source>
</reference>
<protein>
    <submittedName>
        <fullName evidence="1">Uncharacterized protein</fullName>
    </submittedName>
</protein>
<comment type="caution">
    <text evidence="1">The sequence shown here is derived from an EMBL/GenBank/DDBJ whole genome shotgun (WGS) entry which is preliminary data.</text>
</comment>
<accession>A0ABQ0IUV5</accession>
<gene>
    <name evidence="1" type="ORF">NBRC3257_0277</name>
</gene>
<organism evidence="1 2">
    <name type="scientific">Gluconobacter thailandicus NBRC 3257</name>
    <dbReference type="NCBI Taxonomy" id="1381097"/>
    <lineage>
        <taxon>Bacteria</taxon>
        <taxon>Pseudomonadati</taxon>
        <taxon>Pseudomonadota</taxon>
        <taxon>Alphaproteobacteria</taxon>
        <taxon>Acetobacterales</taxon>
        <taxon>Acetobacteraceae</taxon>
        <taxon>Gluconobacter</taxon>
    </lineage>
</organism>